<sequence>MAIGSLHGPKAHHPRARYKAPEARGPIWDGGMTGGLLSGPSARTTMLLLLLLKLKLLLLSRLETLTSGMRHPSSPLKPLQLLLLITPLASHHTFTLLTPPLPFRHGRAAPGELQLEALQTWGYNSLLNHCTGTVQSF</sequence>
<evidence type="ECO:0000313" key="2">
    <source>
        <dbReference type="Proteomes" id="UP000799640"/>
    </source>
</evidence>
<reference evidence="1" key="1">
    <citation type="journal article" date="2020" name="Stud. Mycol.">
        <title>101 Dothideomycetes genomes: a test case for predicting lifestyles and emergence of pathogens.</title>
        <authorList>
            <person name="Haridas S."/>
            <person name="Albert R."/>
            <person name="Binder M."/>
            <person name="Bloem J."/>
            <person name="Labutti K."/>
            <person name="Salamov A."/>
            <person name="Andreopoulos B."/>
            <person name="Baker S."/>
            <person name="Barry K."/>
            <person name="Bills G."/>
            <person name="Bluhm B."/>
            <person name="Cannon C."/>
            <person name="Castanera R."/>
            <person name="Culley D."/>
            <person name="Daum C."/>
            <person name="Ezra D."/>
            <person name="Gonzalez J."/>
            <person name="Henrissat B."/>
            <person name="Kuo A."/>
            <person name="Liang C."/>
            <person name="Lipzen A."/>
            <person name="Lutzoni F."/>
            <person name="Magnuson J."/>
            <person name="Mondo S."/>
            <person name="Nolan M."/>
            <person name="Ohm R."/>
            <person name="Pangilinan J."/>
            <person name="Park H.-J."/>
            <person name="Ramirez L."/>
            <person name="Alfaro M."/>
            <person name="Sun H."/>
            <person name="Tritt A."/>
            <person name="Yoshinaga Y."/>
            <person name="Zwiers L.-H."/>
            <person name="Turgeon B."/>
            <person name="Goodwin S."/>
            <person name="Spatafora J."/>
            <person name="Crous P."/>
            <person name="Grigoriev I."/>
        </authorList>
    </citation>
    <scope>NUCLEOTIDE SEQUENCE</scope>
    <source>
        <strain evidence="1">CBS 262.69</strain>
    </source>
</reference>
<dbReference type="Proteomes" id="UP000799640">
    <property type="component" value="Unassembled WGS sequence"/>
</dbReference>
<gene>
    <name evidence="1" type="ORF">EJ06DRAFT_140045</name>
</gene>
<organism evidence="1 2">
    <name type="scientific">Trichodelitschia bisporula</name>
    <dbReference type="NCBI Taxonomy" id="703511"/>
    <lineage>
        <taxon>Eukaryota</taxon>
        <taxon>Fungi</taxon>
        <taxon>Dikarya</taxon>
        <taxon>Ascomycota</taxon>
        <taxon>Pezizomycotina</taxon>
        <taxon>Dothideomycetes</taxon>
        <taxon>Dothideomycetes incertae sedis</taxon>
        <taxon>Phaeotrichales</taxon>
        <taxon>Phaeotrichaceae</taxon>
        <taxon>Trichodelitschia</taxon>
    </lineage>
</organism>
<protein>
    <submittedName>
        <fullName evidence="1">Uncharacterized protein</fullName>
    </submittedName>
</protein>
<dbReference type="AlphaFoldDB" id="A0A6G1HPA5"/>
<evidence type="ECO:0000313" key="1">
    <source>
        <dbReference type="EMBL" id="KAF2397822.1"/>
    </source>
</evidence>
<proteinExistence type="predicted"/>
<name>A0A6G1HPA5_9PEZI</name>
<dbReference type="EMBL" id="ML996702">
    <property type="protein sequence ID" value="KAF2397822.1"/>
    <property type="molecule type" value="Genomic_DNA"/>
</dbReference>
<accession>A0A6G1HPA5</accession>
<keyword evidence="2" id="KW-1185">Reference proteome</keyword>